<evidence type="ECO:0000259" key="9">
    <source>
        <dbReference type="Pfam" id="PF00884"/>
    </source>
</evidence>
<name>A0ABX5XYE1_9BACT</name>
<organism evidence="10 11">
    <name type="scientific">Stieleria magnilauensis</name>
    <dbReference type="NCBI Taxonomy" id="2527963"/>
    <lineage>
        <taxon>Bacteria</taxon>
        <taxon>Pseudomonadati</taxon>
        <taxon>Planctomycetota</taxon>
        <taxon>Planctomycetia</taxon>
        <taxon>Pirellulales</taxon>
        <taxon>Pirellulaceae</taxon>
        <taxon>Stieleria</taxon>
    </lineage>
</organism>
<gene>
    <name evidence="10" type="primary">atsA_62</name>
    <name evidence="10" type="ORF">TBK1r_54690</name>
</gene>
<dbReference type="GO" id="GO:0004065">
    <property type="term" value="F:arylsulfatase activity"/>
    <property type="evidence" value="ECO:0007669"/>
    <property type="project" value="UniProtKB-EC"/>
</dbReference>
<evidence type="ECO:0000313" key="11">
    <source>
        <dbReference type="Proteomes" id="UP000318081"/>
    </source>
</evidence>
<keyword evidence="4 8" id="KW-0732">Signal</keyword>
<dbReference type="InterPro" id="IPR000917">
    <property type="entry name" value="Sulfatase_N"/>
</dbReference>
<dbReference type="EC" id="3.1.6.1" evidence="10"/>
<accession>A0ABX5XYE1</accession>
<evidence type="ECO:0000256" key="8">
    <source>
        <dbReference type="SAM" id="SignalP"/>
    </source>
</evidence>
<evidence type="ECO:0000256" key="5">
    <source>
        <dbReference type="ARBA" id="ARBA00022801"/>
    </source>
</evidence>
<evidence type="ECO:0000313" key="10">
    <source>
        <dbReference type="EMBL" id="QDV86450.1"/>
    </source>
</evidence>
<sequence length="495" mass="54673">MLPRHLLHRIARLALPAAACLLMQSLVPTILKAESANRPNIVYIMADDLGWSDVGYNGAEFYETPNIDALCASGMEFTSAYPGAANCMPSRACIMSGMYVSRTQMWTPGMRAKGDSSKMKFLVPRNKDKKGDGVFPSKGALPPSVISIAEVLHDAGYKTAHFGKWHLGPDGQGFDVNDTNGLGAGLGQKFYGNIDVAENLTDAACEFIDQNRSNPFFIYLCHWDVHSPIRARKEVVAKYKKKLESRDWDRKWNPTYAAMIEAVDTSVGRVREKLQQQGLTENTVFMFTSDNGGASGVTWCEPLKGAKGAFYEGGIRVPACVSWPGVVKPGSTCDTPNTGVDLMPTFAKLAGAILPTTQSVDGRSWVPLLSGRSLPERNIFWHYPLYLSGAGYNQVIPVFGTEQMHWRATPCSVIRRGDWKLIQFFEDDSVQLYNLRSDLGEQNDLSKSEPEKAAQMLEELRQWQKDTQAVIPTKLNPDFGKSSGGQRSAPNKKRS</sequence>
<dbReference type="Pfam" id="PF00884">
    <property type="entry name" value="Sulfatase"/>
    <property type="match status" value="1"/>
</dbReference>
<evidence type="ECO:0000256" key="1">
    <source>
        <dbReference type="ARBA" id="ARBA00001913"/>
    </source>
</evidence>
<dbReference type="PANTHER" id="PTHR42693:SF42">
    <property type="entry name" value="ARYLSULFATASE G"/>
    <property type="match status" value="1"/>
</dbReference>
<dbReference type="CDD" id="cd16144">
    <property type="entry name" value="ARS_like"/>
    <property type="match status" value="1"/>
</dbReference>
<comment type="similarity">
    <text evidence="2">Belongs to the sulfatase family.</text>
</comment>
<evidence type="ECO:0000256" key="3">
    <source>
        <dbReference type="ARBA" id="ARBA00022723"/>
    </source>
</evidence>
<dbReference type="InterPro" id="IPR050738">
    <property type="entry name" value="Sulfatase"/>
</dbReference>
<dbReference type="PANTHER" id="PTHR42693">
    <property type="entry name" value="ARYLSULFATASE FAMILY MEMBER"/>
    <property type="match status" value="1"/>
</dbReference>
<keyword evidence="5 10" id="KW-0378">Hydrolase</keyword>
<evidence type="ECO:0000256" key="4">
    <source>
        <dbReference type="ARBA" id="ARBA00022729"/>
    </source>
</evidence>
<feature type="chain" id="PRO_5046562380" evidence="8">
    <location>
        <begin position="20"/>
        <end position="495"/>
    </location>
</feature>
<proteinExistence type="inferred from homology"/>
<dbReference type="Gene3D" id="3.30.1120.10">
    <property type="match status" value="1"/>
</dbReference>
<dbReference type="Proteomes" id="UP000318081">
    <property type="component" value="Chromosome"/>
</dbReference>
<evidence type="ECO:0000256" key="7">
    <source>
        <dbReference type="SAM" id="MobiDB-lite"/>
    </source>
</evidence>
<evidence type="ECO:0000256" key="6">
    <source>
        <dbReference type="ARBA" id="ARBA00022837"/>
    </source>
</evidence>
<protein>
    <submittedName>
        <fullName evidence="10">Arylsulfatase</fullName>
        <ecNumber evidence="10">3.1.6.1</ecNumber>
    </submittedName>
</protein>
<dbReference type="InterPro" id="IPR017850">
    <property type="entry name" value="Alkaline_phosphatase_core_sf"/>
</dbReference>
<dbReference type="RefSeq" id="WP_419580405.1">
    <property type="nucleotide sequence ID" value="NZ_CP036432.1"/>
</dbReference>
<dbReference type="SUPFAM" id="SSF53649">
    <property type="entry name" value="Alkaline phosphatase-like"/>
    <property type="match status" value="1"/>
</dbReference>
<feature type="signal peptide" evidence="8">
    <location>
        <begin position="1"/>
        <end position="19"/>
    </location>
</feature>
<keyword evidence="6" id="KW-0106">Calcium</keyword>
<reference evidence="10 11" key="1">
    <citation type="submission" date="2019-02" db="EMBL/GenBank/DDBJ databases">
        <title>Deep-cultivation of Planctomycetes and their phenomic and genomic characterization uncovers novel biology.</title>
        <authorList>
            <person name="Wiegand S."/>
            <person name="Jogler M."/>
            <person name="Boedeker C."/>
            <person name="Pinto D."/>
            <person name="Vollmers J."/>
            <person name="Rivas-Marin E."/>
            <person name="Kohn T."/>
            <person name="Peeters S.H."/>
            <person name="Heuer A."/>
            <person name="Rast P."/>
            <person name="Oberbeckmann S."/>
            <person name="Bunk B."/>
            <person name="Jeske O."/>
            <person name="Meyerdierks A."/>
            <person name="Storesund J.E."/>
            <person name="Kallscheuer N."/>
            <person name="Luecker S."/>
            <person name="Lage O.M."/>
            <person name="Pohl T."/>
            <person name="Merkel B.J."/>
            <person name="Hornburger P."/>
            <person name="Mueller R.-W."/>
            <person name="Bruemmer F."/>
            <person name="Labrenz M."/>
            <person name="Spormann A.M."/>
            <person name="Op den Camp H."/>
            <person name="Overmann J."/>
            <person name="Amann R."/>
            <person name="Jetten M.S.M."/>
            <person name="Mascher T."/>
            <person name="Medema M.H."/>
            <person name="Devos D.P."/>
            <person name="Kaster A.-K."/>
            <person name="Ovreas L."/>
            <person name="Rohde M."/>
            <person name="Galperin M.Y."/>
            <person name="Jogler C."/>
        </authorList>
    </citation>
    <scope>NUCLEOTIDE SEQUENCE [LARGE SCALE GENOMIC DNA]</scope>
    <source>
        <strain evidence="10 11">TBK1r</strain>
    </source>
</reference>
<keyword evidence="3" id="KW-0479">Metal-binding</keyword>
<dbReference type="Gene3D" id="3.40.720.10">
    <property type="entry name" value="Alkaline Phosphatase, subunit A"/>
    <property type="match status" value="1"/>
</dbReference>
<comment type="cofactor">
    <cofactor evidence="1">
        <name>Ca(2+)</name>
        <dbReference type="ChEBI" id="CHEBI:29108"/>
    </cofactor>
</comment>
<evidence type="ECO:0000256" key="2">
    <source>
        <dbReference type="ARBA" id="ARBA00008779"/>
    </source>
</evidence>
<dbReference type="EMBL" id="CP036432">
    <property type="protein sequence ID" value="QDV86450.1"/>
    <property type="molecule type" value="Genomic_DNA"/>
</dbReference>
<feature type="region of interest" description="Disordered" evidence="7">
    <location>
        <begin position="471"/>
        <end position="495"/>
    </location>
</feature>
<feature type="domain" description="Sulfatase N-terminal" evidence="9">
    <location>
        <begin position="39"/>
        <end position="352"/>
    </location>
</feature>
<keyword evidence="11" id="KW-1185">Reference proteome</keyword>